<feature type="domain" description="K Homology" evidence="3">
    <location>
        <begin position="218"/>
        <end position="313"/>
    </location>
</feature>
<dbReference type="GO" id="GO:0003729">
    <property type="term" value="F:mRNA binding"/>
    <property type="evidence" value="ECO:0007669"/>
    <property type="project" value="TreeGrafter"/>
</dbReference>
<keyword evidence="1" id="KW-0694">RNA-binding</keyword>
<dbReference type="AlphaFoldDB" id="I7IG77"/>
<evidence type="ECO:0000256" key="2">
    <source>
        <dbReference type="SAM" id="MobiDB-lite"/>
    </source>
</evidence>
<dbReference type="SUPFAM" id="SSF54791">
    <property type="entry name" value="Eukaryotic type KH-domain (KH-domain type I)"/>
    <property type="match status" value="1"/>
</dbReference>
<feature type="compositionally biased region" description="Polar residues" evidence="2">
    <location>
        <begin position="499"/>
        <end position="509"/>
    </location>
</feature>
<dbReference type="InterPro" id="IPR055256">
    <property type="entry name" value="KH_1_KHDC4/BBP-like"/>
</dbReference>
<dbReference type="Gene3D" id="3.30.1370.10">
    <property type="entry name" value="K Homology domain, type 1"/>
    <property type="match status" value="1"/>
</dbReference>
<dbReference type="InterPro" id="IPR004087">
    <property type="entry name" value="KH_dom"/>
</dbReference>
<dbReference type="FunFam" id="3.30.1370.10:FF:000097">
    <property type="entry name" value="Splicing factor-like protein 1 isoform A"/>
    <property type="match status" value="1"/>
</dbReference>
<dbReference type="GO" id="GO:0048024">
    <property type="term" value="P:regulation of mRNA splicing, via spliceosome"/>
    <property type="evidence" value="ECO:0007669"/>
    <property type="project" value="TreeGrafter"/>
</dbReference>
<sequence length="760" mass="80725">MSGTTMTPASSAGTQKVSMFAAKAGFVIPKNKLSGSLVPVFRGSKNLGAGDAGSGESKKQIQRKTKWGPDLTQDASVKKGRSLAYQLKFQIYGLEAFVAPLVGGINISSGWKFIVSLLHWVLNAGCVFCVNGSHGNLPFQVPLSDITACLVLKSGMLEDENDEIEDLLSAPQDPHHKFSKHQIDTKDVDQLELEKREAIGEILKLNPSYKAPPDYIPLLKEATVPIPVKEYPKYNFVGLIYGPGSDNQKQLEKETGAKIQVYGAKAGTGQKAEIKPSDGSEIHGEYENLYVHISADTFEKVDAAVAVIELLVTSVSGNLAAVSSTGAVSADNAHVPSQVQDTTTSNMIPTTVVNQGMVQPLPGLAQTPLDGQFQYPGPFLSRGPSSAPMYMPGFTPLNSSRPILNNPSHISTSPFNPAYLPSSFGLPPSLVSPRQNPPKTQFLPHTYMAPQPASVQTNVSAPLTFMGNRPLPAGSSTGWSSGPPAPQPGVASMPPPSNIPTANMVSSVNHPIGAPSSISIPRPQAGLPSTSLQARVPSSVSGSVPNFAPLKPPMMTAQSPGDFTFQPHRPQNPSFQTVHQPSSHFSAHNASLARPMLPSPAPQAPSFQFPQPGSQVLSRPQLGDHMGQHPSAHMSAAPYARNSTAISVPPRLATFLESSTVLPRTPHPPMRPSNFNPPHQMPNLPGPLPPRPGNYIQIQQNYPAHATRPEIPRAPNQQFSNHLAFSSGKSASGPGGGQQLYDPFSPTSANQQQGGNPGKM</sequence>
<dbReference type="Pfam" id="PF22675">
    <property type="entry name" value="KH-I_KHDC4-BBP"/>
    <property type="match status" value="1"/>
</dbReference>
<proteinExistence type="predicted"/>
<reference evidence="4" key="1">
    <citation type="journal article" date="2012" name="Tree Genet. Genomes">
        <title>A Candidate Gene for Fire Blight Resistance in Malus . robusta 5 is Coding for a CC-NBS-LRR.</title>
        <authorList>
            <person name="Fahrentrapp J."/>
            <person name="Broggini G.A.L."/>
            <person name="Kellerhals M."/>
            <person name="Peil A."/>
            <person name="Richter K."/>
            <person name="Zini E."/>
            <person name="Gessler C."/>
        </authorList>
    </citation>
    <scope>NUCLEOTIDE SEQUENCE</scope>
</reference>
<evidence type="ECO:0000259" key="3">
    <source>
        <dbReference type="SMART" id="SM00322"/>
    </source>
</evidence>
<organism evidence="4">
    <name type="scientific">Malus x robusta</name>
    <dbReference type="NCBI Taxonomy" id="1184610"/>
    <lineage>
        <taxon>Eukaryota</taxon>
        <taxon>Viridiplantae</taxon>
        <taxon>Streptophyta</taxon>
        <taxon>Embryophyta</taxon>
        <taxon>Tracheophyta</taxon>
        <taxon>Spermatophyta</taxon>
        <taxon>Magnoliopsida</taxon>
        <taxon>eudicotyledons</taxon>
        <taxon>Gunneridae</taxon>
        <taxon>Pentapetalae</taxon>
        <taxon>rosids</taxon>
        <taxon>fabids</taxon>
        <taxon>Rosales</taxon>
        <taxon>Rosaceae</taxon>
        <taxon>Amygdaloideae</taxon>
        <taxon>Maleae</taxon>
        <taxon>Malus</taxon>
    </lineage>
</organism>
<feature type="compositionally biased region" description="Polar residues" evidence="2">
    <location>
        <begin position="745"/>
        <end position="754"/>
    </location>
</feature>
<feature type="compositionally biased region" description="Pro residues" evidence="2">
    <location>
        <begin position="483"/>
        <end position="498"/>
    </location>
</feature>
<dbReference type="EMBL" id="HE805491">
    <property type="protein sequence ID" value="CCH50992.1"/>
    <property type="molecule type" value="Genomic_DNA"/>
</dbReference>
<feature type="region of interest" description="Disordered" evidence="2">
    <location>
        <begin position="660"/>
        <end position="760"/>
    </location>
</feature>
<dbReference type="InterPro" id="IPR036612">
    <property type="entry name" value="KH_dom_type_1_sf"/>
</dbReference>
<dbReference type="GO" id="GO:0005634">
    <property type="term" value="C:nucleus"/>
    <property type="evidence" value="ECO:0007669"/>
    <property type="project" value="TreeGrafter"/>
</dbReference>
<feature type="compositionally biased region" description="Polar residues" evidence="2">
    <location>
        <begin position="527"/>
        <end position="540"/>
    </location>
</feature>
<protein>
    <submittedName>
        <fullName evidence="4">T2.13 protein</fullName>
    </submittedName>
</protein>
<dbReference type="InterPro" id="IPR045071">
    <property type="entry name" value="BBP-like"/>
</dbReference>
<accession>I7IG77</accession>
<name>I7IG77_9ROSA</name>
<gene>
    <name evidence="4" type="primary">T2.13</name>
</gene>
<evidence type="ECO:0000256" key="1">
    <source>
        <dbReference type="ARBA" id="ARBA00022884"/>
    </source>
</evidence>
<dbReference type="PANTHER" id="PTHR11208:SF98">
    <property type="entry name" value="RNA-BINDING KH DOMAIN-CONTAINING PROTEIN"/>
    <property type="match status" value="1"/>
</dbReference>
<dbReference type="SMART" id="SM00322">
    <property type="entry name" value="KH"/>
    <property type="match status" value="1"/>
</dbReference>
<feature type="compositionally biased region" description="Polar residues" evidence="2">
    <location>
        <begin position="715"/>
        <end position="724"/>
    </location>
</feature>
<evidence type="ECO:0000313" key="4">
    <source>
        <dbReference type="EMBL" id="CCH50992.1"/>
    </source>
</evidence>
<dbReference type="PANTHER" id="PTHR11208">
    <property type="entry name" value="RNA-BINDING PROTEIN RELATED"/>
    <property type="match status" value="1"/>
</dbReference>
<feature type="region of interest" description="Disordered" evidence="2">
    <location>
        <begin position="467"/>
        <end position="540"/>
    </location>
</feature>